<dbReference type="AlphaFoldDB" id="A0A0R3WYK7"/>
<dbReference type="PANTHER" id="PTHR45901:SF3">
    <property type="entry name" value="LIPOXYGENASE HOMOLOGY DOMAIN-CONTAINING PROTEIN 1"/>
    <property type="match status" value="1"/>
</dbReference>
<accession>A0A0R3WYK7</accession>
<evidence type="ECO:0000313" key="6">
    <source>
        <dbReference type="WBParaSite" id="TTAC_0000584701-mRNA-1"/>
    </source>
</evidence>
<feature type="region of interest" description="Disordered" evidence="2">
    <location>
        <begin position="185"/>
        <end position="213"/>
    </location>
</feature>
<name>A0A0R3WYK7_HYDTA</name>
<keyword evidence="5" id="KW-1185">Reference proteome</keyword>
<dbReference type="PROSITE" id="PS50095">
    <property type="entry name" value="PLAT"/>
    <property type="match status" value="1"/>
</dbReference>
<dbReference type="Proteomes" id="UP000274429">
    <property type="component" value="Unassembled WGS sequence"/>
</dbReference>
<feature type="compositionally biased region" description="Basic and acidic residues" evidence="2">
    <location>
        <begin position="196"/>
        <end position="213"/>
    </location>
</feature>
<dbReference type="InterPro" id="IPR052970">
    <property type="entry name" value="Inner_ear_hair_cell_LOXHD"/>
</dbReference>
<feature type="domain" description="PLAT" evidence="3">
    <location>
        <begin position="47"/>
        <end position="172"/>
    </location>
</feature>
<dbReference type="InterPro" id="IPR036392">
    <property type="entry name" value="PLAT/LH2_dom_sf"/>
</dbReference>
<evidence type="ECO:0000313" key="5">
    <source>
        <dbReference type="Proteomes" id="UP000274429"/>
    </source>
</evidence>
<sequence length="213" mass="24546">MTSKQYYFTEWRFEEDNRQTYRCCDLTCHPPAKPSGRLNSTVSLYLISYKIRIKTSNLPNANTTANVYLRLIGEVIESADIHLKESETNKTPFERNQMDQFTVKNLPNLGELTGCRLWHDNRMPAAAWHCEWIYVAEVLPEGSHLSPQGWYFLCNRWLRGDGRSQVVPLDLLPLDAKAAPDLALREPEVSSSLQEEDWKVALEPSKREEKTGT</sequence>
<gene>
    <name evidence="4" type="ORF">TTAC_LOCUS5831</name>
</gene>
<dbReference type="InterPro" id="IPR001024">
    <property type="entry name" value="PLAT/LH2_dom"/>
</dbReference>
<dbReference type="WBParaSite" id="TTAC_0000584701-mRNA-1">
    <property type="protein sequence ID" value="TTAC_0000584701-mRNA-1"/>
    <property type="gene ID" value="TTAC_0000584701"/>
</dbReference>
<evidence type="ECO:0000313" key="4">
    <source>
        <dbReference type="EMBL" id="VDM27766.1"/>
    </source>
</evidence>
<organism evidence="6">
    <name type="scientific">Hydatigena taeniaeformis</name>
    <name type="common">Feline tapeworm</name>
    <name type="synonym">Taenia taeniaeformis</name>
    <dbReference type="NCBI Taxonomy" id="6205"/>
    <lineage>
        <taxon>Eukaryota</taxon>
        <taxon>Metazoa</taxon>
        <taxon>Spiralia</taxon>
        <taxon>Lophotrochozoa</taxon>
        <taxon>Platyhelminthes</taxon>
        <taxon>Cestoda</taxon>
        <taxon>Eucestoda</taxon>
        <taxon>Cyclophyllidea</taxon>
        <taxon>Taeniidae</taxon>
        <taxon>Hydatigera</taxon>
    </lineage>
</organism>
<dbReference type="Gene3D" id="2.60.60.20">
    <property type="entry name" value="PLAT/LH2 domain"/>
    <property type="match status" value="1"/>
</dbReference>
<dbReference type="Pfam" id="PF01477">
    <property type="entry name" value="PLAT"/>
    <property type="match status" value="1"/>
</dbReference>
<dbReference type="SMART" id="SM00308">
    <property type="entry name" value="LH2"/>
    <property type="match status" value="1"/>
</dbReference>
<evidence type="ECO:0000256" key="1">
    <source>
        <dbReference type="PROSITE-ProRule" id="PRU00152"/>
    </source>
</evidence>
<evidence type="ECO:0000256" key="2">
    <source>
        <dbReference type="SAM" id="MobiDB-lite"/>
    </source>
</evidence>
<dbReference type="STRING" id="6205.A0A0R3WYK7"/>
<dbReference type="SUPFAM" id="SSF49723">
    <property type="entry name" value="Lipase/lipooxygenase domain (PLAT/LH2 domain)"/>
    <property type="match status" value="1"/>
</dbReference>
<dbReference type="PANTHER" id="PTHR45901">
    <property type="entry name" value="PROTEIN CBG12474"/>
    <property type="match status" value="1"/>
</dbReference>
<dbReference type="OrthoDB" id="5322100at2759"/>
<reference evidence="4 5" key="2">
    <citation type="submission" date="2018-11" db="EMBL/GenBank/DDBJ databases">
        <authorList>
            <consortium name="Pathogen Informatics"/>
        </authorList>
    </citation>
    <scope>NUCLEOTIDE SEQUENCE [LARGE SCALE GENOMIC DNA]</scope>
</reference>
<protein>
    <submittedName>
        <fullName evidence="6">PLAT domain-containing protein</fullName>
    </submittedName>
</protein>
<comment type="caution">
    <text evidence="1">Lacks conserved residue(s) required for the propagation of feature annotation.</text>
</comment>
<reference evidence="6" key="1">
    <citation type="submission" date="2017-02" db="UniProtKB">
        <authorList>
            <consortium name="WormBaseParasite"/>
        </authorList>
    </citation>
    <scope>IDENTIFICATION</scope>
</reference>
<proteinExistence type="predicted"/>
<evidence type="ECO:0000259" key="3">
    <source>
        <dbReference type="PROSITE" id="PS50095"/>
    </source>
</evidence>
<dbReference type="EMBL" id="UYWX01009275">
    <property type="protein sequence ID" value="VDM27766.1"/>
    <property type="molecule type" value="Genomic_DNA"/>
</dbReference>